<dbReference type="AlphaFoldDB" id="A0A178M2Y3"/>
<evidence type="ECO:0000256" key="3">
    <source>
        <dbReference type="ARBA" id="ARBA00023002"/>
    </source>
</evidence>
<reference evidence="6 7" key="1">
    <citation type="submission" date="2016-04" db="EMBL/GenBank/DDBJ databases">
        <title>Draft Genome Sequences of Staphylococcus capitis Strain H36, S. capitis Strain H65, S. cohnii Strain H62, S. hominis Strain H69, Mycobacterium iranicum Strain H39, Plantibacter sp. Strain H53, Pseudomonas oryzihabitans Strain H72, and Microbacterium sp. Strain H83, isolated from residential settings.</title>
        <authorList>
            <person name="Lymperopoulou D."/>
            <person name="Adams R.I."/>
            <person name="Lindow S."/>
            <person name="Coil D.A."/>
            <person name="Jospin G."/>
            <person name="Eisen J.A."/>
        </authorList>
    </citation>
    <scope>NUCLEOTIDE SEQUENCE [LARGE SCALE GENOMIC DNA]</scope>
    <source>
        <strain evidence="6 7">H39</strain>
    </source>
</reference>
<dbReference type="RefSeq" id="WP_064279579.1">
    <property type="nucleotide sequence ID" value="NZ_LWCS01000001.1"/>
</dbReference>
<dbReference type="InterPro" id="IPR036188">
    <property type="entry name" value="FAD/NAD-bd_sf"/>
</dbReference>
<feature type="domain" description="FAD-binding" evidence="5">
    <location>
        <begin position="2"/>
        <end position="211"/>
    </location>
</feature>
<comment type="caution">
    <text evidence="6">The sequence shown here is derived from an EMBL/GenBank/DDBJ whole genome shotgun (WGS) entry which is preliminary data.</text>
</comment>
<keyword evidence="3" id="KW-0560">Oxidoreductase</keyword>
<sequence>MKVAIIGAGIGGLALGCGLRRSGIEATVYERDGGLGDTGGYHLHLHSRALDALRSLLVPEVLEQIYGSSTAGDIDLTTAMRDHRARRLATLRGAEDGRSINIDRATLLRLLAHQVGDSVRWGATCLDHAATPGGGAVVRFVDGSTVHADVVVGADGARSAVAEQLSQGRVASRPVGLVGVGGMTPASALSTTTAELLGTSGSNFALGPRRTALYVGFHDPIANPVADVALWEPPATREATYIFGAMLGESPASLSLLQLSGRELGAATARQLSSLGWSPDLTAVIANTAETSLAAFRLRSADPEVLAPWAAGPVCAIGDAVHAVPPTAGQGAATAILDAQVLCDELTAAARGDKTVAVAVHDFSSQMRTYAQTAVNDSLKPVTWMERSSTRPGRIAMRTAGVFADLRRGVVRR</sequence>
<dbReference type="PANTHER" id="PTHR47178">
    <property type="entry name" value="MONOOXYGENASE, FAD-BINDING"/>
    <property type="match status" value="1"/>
</dbReference>
<dbReference type="SUPFAM" id="SSF51905">
    <property type="entry name" value="FAD/NAD(P)-binding domain"/>
    <property type="match status" value="1"/>
</dbReference>
<organism evidence="6 7">
    <name type="scientific">Mycolicibacterium iranicum</name>
    <name type="common">Mycobacterium iranicum</name>
    <dbReference type="NCBI Taxonomy" id="912594"/>
    <lineage>
        <taxon>Bacteria</taxon>
        <taxon>Bacillati</taxon>
        <taxon>Actinomycetota</taxon>
        <taxon>Actinomycetes</taxon>
        <taxon>Mycobacteriales</taxon>
        <taxon>Mycobacteriaceae</taxon>
        <taxon>Mycolicibacterium</taxon>
    </lineage>
</organism>
<feature type="domain" description="FAD-binding" evidence="5">
    <location>
        <begin position="289"/>
        <end position="355"/>
    </location>
</feature>
<keyword evidence="1" id="KW-0285">Flavoprotein</keyword>
<evidence type="ECO:0000259" key="5">
    <source>
        <dbReference type="Pfam" id="PF01494"/>
    </source>
</evidence>
<dbReference type="GO" id="GO:0071949">
    <property type="term" value="F:FAD binding"/>
    <property type="evidence" value="ECO:0007669"/>
    <property type="project" value="InterPro"/>
</dbReference>
<dbReference type="Proteomes" id="UP000078396">
    <property type="component" value="Unassembled WGS sequence"/>
</dbReference>
<proteinExistence type="predicted"/>
<keyword evidence="4" id="KW-0503">Monooxygenase</keyword>
<dbReference type="EMBL" id="LWCS01000001">
    <property type="protein sequence ID" value="OAN42235.1"/>
    <property type="molecule type" value="Genomic_DNA"/>
</dbReference>
<evidence type="ECO:0000313" key="7">
    <source>
        <dbReference type="Proteomes" id="UP000078396"/>
    </source>
</evidence>
<dbReference type="PRINTS" id="PR00420">
    <property type="entry name" value="RNGMNOXGNASE"/>
</dbReference>
<evidence type="ECO:0000313" key="6">
    <source>
        <dbReference type="EMBL" id="OAN42235.1"/>
    </source>
</evidence>
<dbReference type="PROSITE" id="PS51257">
    <property type="entry name" value="PROKAR_LIPOPROTEIN"/>
    <property type="match status" value="1"/>
</dbReference>
<evidence type="ECO:0000256" key="2">
    <source>
        <dbReference type="ARBA" id="ARBA00022827"/>
    </source>
</evidence>
<dbReference type="GO" id="GO:0004497">
    <property type="term" value="F:monooxygenase activity"/>
    <property type="evidence" value="ECO:0007669"/>
    <property type="project" value="UniProtKB-KW"/>
</dbReference>
<dbReference type="InterPro" id="IPR002938">
    <property type="entry name" value="FAD-bd"/>
</dbReference>
<protein>
    <recommendedName>
        <fullName evidence="5">FAD-binding domain-containing protein</fullName>
    </recommendedName>
</protein>
<evidence type="ECO:0000256" key="4">
    <source>
        <dbReference type="ARBA" id="ARBA00023033"/>
    </source>
</evidence>
<keyword evidence="2" id="KW-0274">FAD</keyword>
<dbReference type="Pfam" id="PF01494">
    <property type="entry name" value="FAD_binding_3"/>
    <property type="match status" value="2"/>
</dbReference>
<name>A0A178M2Y3_MYCIR</name>
<dbReference type="PANTHER" id="PTHR47178:SF5">
    <property type="entry name" value="FAD-BINDING DOMAIN-CONTAINING PROTEIN"/>
    <property type="match status" value="1"/>
</dbReference>
<gene>
    <name evidence="6" type="ORF">A4X20_00505</name>
</gene>
<dbReference type="Gene3D" id="3.50.50.60">
    <property type="entry name" value="FAD/NAD(P)-binding domain"/>
    <property type="match status" value="1"/>
</dbReference>
<accession>A0A178M2Y3</accession>
<evidence type="ECO:0000256" key="1">
    <source>
        <dbReference type="ARBA" id="ARBA00022630"/>
    </source>
</evidence>